<dbReference type="Proteomes" id="UP000028525">
    <property type="component" value="Unassembled WGS sequence"/>
</dbReference>
<dbReference type="Pfam" id="PF00294">
    <property type="entry name" value="PfkB"/>
    <property type="match status" value="1"/>
</dbReference>
<dbReference type="SUPFAM" id="SSF53613">
    <property type="entry name" value="Ribokinase-like"/>
    <property type="match status" value="1"/>
</dbReference>
<sequence>MEHVSGVGMINVDILYTGIERIPNEGEEIYSKEFDIQLGGGIPATMINLARLGVPTELCTFLGDDMFSNYAKTQLERYHTSYHNIYNGSGMPVAITSIITTQRDRTFISYRNHFTLHEEDQDKIYDKLKGAKIADMQLGYLEVYKRLKEDGTILVFDVGWEDGMSLEKYSEYLKLADYFTPNQKEALEITKTNNLQDAAEKLKEYFDQVIIKLDKNGCMLVEGDTTHIIPPLENIKAVDATGAGDAFLSGFIYGLYHNYDVKDAILFGNITGGLCVEGIGCLTRYVNEKELLEIAEKHRNKIR</sequence>
<protein>
    <recommendedName>
        <fullName evidence="3">Carbohydrate kinase PfkB domain-containing protein</fullName>
    </recommendedName>
</protein>
<dbReference type="Gene3D" id="3.40.1190.20">
    <property type="match status" value="1"/>
</dbReference>
<dbReference type="AlphaFoldDB" id="A0A084JQX3"/>
<dbReference type="InterPro" id="IPR029056">
    <property type="entry name" value="Ribokinase-like"/>
</dbReference>
<dbReference type="GO" id="GO:0016301">
    <property type="term" value="F:kinase activity"/>
    <property type="evidence" value="ECO:0007669"/>
    <property type="project" value="UniProtKB-KW"/>
</dbReference>
<comment type="caution">
    <text evidence="4">The sequence shown here is derived from an EMBL/GenBank/DDBJ whole genome shotgun (WGS) entry which is preliminary data.</text>
</comment>
<dbReference type="EMBL" id="JPME01000005">
    <property type="protein sequence ID" value="KEZ91357.1"/>
    <property type="molecule type" value="Genomic_DNA"/>
</dbReference>
<evidence type="ECO:0000313" key="4">
    <source>
        <dbReference type="EMBL" id="KEZ91357.1"/>
    </source>
</evidence>
<gene>
    <name evidence="4" type="ORF">IO98_03530</name>
</gene>
<dbReference type="STRING" id="29354.IO98_03530"/>
<reference evidence="4 5" key="1">
    <citation type="submission" date="2014-07" db="EMBL/GenBank/DDBJ databases">
        <title>Draft genome of Clostridium celerecrescens 152B isolated from sediments associated with methane hydrate from Krishna Godavari basin.</title>
        <authorList>
            <person name="Honkalas V.S."/>
            <person name="Dabir A.P."/>
            <person name="Arora P."/>
            <person name="Dhakephalkar P.K."/>
        </authorList>
    </citation>
    <scope>NUCLEOTIDE SEQUENCE [LARGE SCALE GENOMIC DNA]</scope>
    <source>
        <strain evidence="4 5">152B</strain>
    </source>
</reference>
<name>A0A084JQX3_9FIRM</name>
<dbReference type="OrthoDB" id="9788681at2"/>
<keyword evidence="5" id="KW-1185">Reference proteome</keyword>
<evidence type="ECO:0000313" key="5">
    <source>
        <dbReference type="Proteomes" id="UP000028525"/>
    </source>
</evidence>
<evidence type="ECO:0000259" key="3">
    <source>
        <dbReference type="Pfam" id="PF00294"/>
    </source>
</evidence>
<dbReference type="PANTHER" id="PTHR10584">
    <property type="entry name" value="SUGAR KINASE"/>
    <property type="match status" value="1"/>
</dbReference>
<accession>A0A084JQX3</accession>
<feature type="domain" description="Carbohydrate kinase PfkB" evidence="3">
    <location>
        <begin position="21"/>
        <end position="282"/>
    </location>
</feature>
<keyword evidence="2" id="KW-0418">Kinase</keyword>
<dbReference type="InterPro" id="IPR011611">
    <property type="entry name" value="PfkB_dom"/>
</dbReference>
<organism evidence="4 5">
    <name type="scientific">Lacrimispora celerecrescens</name>
    <dbReference type="NCBI Taxonomy" id="29354"/>
    <lineage>
        <taxon>Bacteria</taxon>
        <taxon>Bacillati</taxon>
        <taxon>Bacillota</taxon>
        <taxon>Clostridia</taxon>
        <taxon>Lachnospirales</taxon>
        <taxon>Lachnospiraceae</taxon>
        <taxon>Lacrimispora</taxon>
    </lineage>
</organism>
<proteinExistence type="predicted"/>
<dbReference type="RefSeq" id="WP_038277920.1">
    <property type="nucleotide sequence ID" value="NZ_JPME01000005.1"/>
</dbReference>
<dbReference type="PANTHER" id="PTHR10584:SF166">
    <property type="entry name" value="RIBOKINASE"/>
    <property type="match status" value="1"/>
</dbReference>
<keyword evidence="1" id="KW-0808">Transferase</keyword>
<evidence type="ECO:0000256" key="2">
    <source>
        <dbReference type="ARBA" id="ARBA00022777"/>
    </source>
</evidence>
<evidence type="ECO:0000256" key="1">
    <source>
        <dbReference type="ARBA" id="ARBA00022679"/>
    </source>
</evidence>